<comment type="caution">
    <text evidence="1">The sequence shown here is derived from an EMBL/GenBank/DDBJ whole genome shotgun (WGS) entry which is preliminary data.</text>
</comment>
<organism evidence="1 2">
    <name type="scientific">Prescottella agglutinans</name>
    <dbReference type="NCBI Taxonomy" id="1644129"/>
    <lineage>
        <taxon>Bacteria</taxon>
        <taxon>Bacillati</taxon>
        <taxon>Actinomycetota</taxon>
        <taxon>Actinomycetes</taxon>
        <taxon>Mycobacteriales</taxon>
        <taxon>Nocardiaceae</taxon>
        <taxon>Prescottella</taxon>
    </lineage>
</organism>
<keyword evidence="2" id="KW-1185">Reference proteome</keyword>
<sequence>MSARVRGRRCASCHARLPRDADVRRRYCSPRCVARAYRKRVRYAERHERAAQIVHLFASLTFPERAAVVSGVLEFPDIQCPVCGVVVWQGVRRRSDARYCSAVCRSKAYRERRKHDAKP</sequence>
<evidence type="ECO:0000313" key="1">
    <source>
        <dbReference type="EMBL" id="MDH6283942.1"/>
    </source>
</evidence>
<reference evidence="1 2" key="1">
    <citation type="submission" date="2023-04" db="EMBL/GenBank/DDBJ databases">
        <title>Forest soil microbial communities from Buena Vista Peninsula, Colon Province, Panama.</title>
        <authorList>
            <person name="Bouskill N."/>
        </authorList>
    </citation>
    <scope>NUCLEOTIDE SEQUENCE [LARGE SCALE GENOMIC DNA]</scope>
    <source>
        <strain evidence="1 2">CFH S0262</strain>
    </source>
</reference>
<gene>
    <name evidence="1" type="ORF">M2280_005193</name>
</gene>
<evidence type="ECO:0000313" key="2">
    <source>
        <dbReference type="Proteomes" id="UP001160334"/>
    </source>
</evidence>
<dbReference type="Proteomes" id="UP001160334">
    <property type="component" value="Unassembled WGS sequence"/>
</dbReference>
<protein>
    <submittedName>
        <fullName evidence="1">Endogenous inhibitor of DNA gyrase (YacG/DUF329 family)</fullName>
    </submittedName>
</protein>
<proteinExistence type="predicted"/>
<accession>A0ABT6MI19</accession>
<name>A0ABT6MI19_9NOCA</name>
<dbReference type="EMBL" id="JARXVC010000017">
    <property type="protein sequence ID" value="MDH6283942.1"/>
    <property type="molecule type" value="Genomic_DNA"/>
</dbReference>
<dbReference type="RefSeq" id="WP_280763195.1">
    <property type="nucleotide sequence ID" value="NZ_JARXVC010000017.1"/>
</dbReference>